<dbReference type="NCBIfam" id="TIGR04256">
    <property type="entry name" value="GxxExxY"/>
    <property type="match status" value="1"/>
</dbReference>
<dbReference type="EMBL" id="JAUGQQ010000003">
    <property type="protein sequence ID" value="MDN3723971.1"/>
    <property type="molecule type" value="Genomic_DNA"/>
</dbReference>
<organism evidence="1 2">
    <name type="scientific">Aequorivita aurantiaca</name>
    <dbReference type="NCBI Taxonomy" id="3053356"/>
    <lineage>
        <taxon>Bacteria</taxon>
        <taxon>Pseudomonadati</taxon>
        <taxon>Bacteroidota</taxon>
        <taxon>Flavobacteriia</taxon>
        <taxon>Flavobacteriales</taxon>
        <taxon>Flavobacteriaceae</taxon>
        <taxon>Aequorivita</taxon>
    </lineage>
</organism>
<gene>
    <name evidence="1" type="ORF">QRD02_06220</name>
</gene>
<reference evidence="1 2" key="1">
    <citation type="submission" date="2023-06" db="EMBL/GenBank/DDBJ databases">
        <authorList>
            <person name="Ye Y.-Q."/>
            <person name="Du Z.-J."/>
        </authorList>
    </citation>
    <scope>NUCLEOTIDE SEQUENCE [LARGE SCALE GENOMIC DNA]</scope>
    <source>
        <strain evidence="1 2">SDUM287046</strain>
    </source>
</reference>
<comment type="caution">
    <text evidence="1">The sequence shown here is derived from an EMBL/GenBank/DDBJ whole genome shotgun (WGS) entry which is preliminary data.</text>
</comment>
<dbReference type="InterPro" id="IPR026350">
    <property type="entry name" value="GxxExxY"/>
</dbReference>
<evidence type="ECO:0000313" key="1">
    <source>
        <dbReference type="EMBL" id="MDN3723971.1"/>
    </source>
</evidence>
<dbReference type="RefSeq" id="WP_290254066.1">
    <property type="nucleotide sequence ID" value="NZ_JAUGQQ010000003.1"/>
</dbReference>
<evidence type="ECO:0000313" key="2">
    <source>
        <dbReference type="Proteomes" id="UP001244787"/>
    </source>
</evidence>
<protein>
    <submittedName>
        <fullName evidence="1">GxxExxY protein</fullName>
    </submittedName>
</protein>
<name>A0ABT8DF60_9FLAO</name>
<sequence>MGKLVYEQETFKIIGAAMAVHTGLGAGFLESVYHEALEVEFKNQLIPFETKKKLMVYYLGKPLKKYFVADFICYENIVIEIKSASFLHKIAEAQTINYLKSINAPVGLLLNFGQTSLTWKRFVNTNKKFK</sequence>
<dbReference type="Proteomes" id="UP001244787">
    <property type="component" value="Unassembled WGS sequence"/>
</dbReference>
<keyword evidence="2" id="KW-1185">Reference proteome</keyword>
<dbReference type="Pfam" id="PF13366">
    <property type="entry name" value="PDDEXK_3"/>
    <property type="match status" value="1"/>
</dbReference>
<proteinExistence type="predicted"/>
<accession>A0ABT8DF60</accession>